<keyword evidence="1" id="KW-0812">Transmembrane</keyword>
<organism evidence="2">
    <name type="scientific">Arundo donax</name>
    <name type="common">Giant reed</name>
    <name type="synonym">Donax arundinaceus</name>
    <dbReference type="NCBI Taxonomy" id="35708"/>
    <lineage>
        <taxon>Eukaryota</taxon>
        <taxon>Viridiplantae</taxon>
        <taxon>Streptophyta</taxon>
        <taxon>Embryophyta</taxon>
        <taxon>Tracheophyta</taxon>
        <taxon>Spermatophyta</taxon>
        <taxon>Magnoliopsida</taxon>
        <taxon>Liliopsida</taxon>
        <taxon>Poales</taxon>
        <taxon>Poaceae</taxon>
        <taxon>PACMAD clade</taxon>
        <taxon>Arundinoideae</taxon>
        <taxon>Arundineae</taxon>
        <taxon>Arundo</taxon>
    </lineage>
</organism>
<evidence type="ECO:0000256" key="1">
    <source>
        <dbReference type="SAM" id="Phobius"/>
    </source>
</evidence>
<protein>
    <submittedName>
        <fullName evidence="2">Uncharacterized protein</fullName>
    </submittedName>
</protein>
<reference evidence="2" key="2">
    <citation type="journal article" date="2015" name="Data Brief">
        <title>Shoot transcriptome of the giant reed, Arundo donax.</title>
        <authorList>
            <person name="Barrero R.A."/>
            <person name="Guerrero F.D."/>
            <person name="Moolhuijzen P."/>
            <person name="Goolsby J.A."/>
            <person name="Tidwell J."/>
            <person name="Bellgard S.E."/>
            <person name="Bellgard M.I."/>
        </authorList>
    </citation>
    <scope>NUCLEOTIDE SEQUENCE</scope>
    <source>
        <tissue evidence="2">Shoot tissue taken approximately 20 cm above the soil surface</tissue>
    </source>
</reference>
<dbReference type="AlphaFoldDB" id="A0A0A9BEW4"/>
<dbReference type="EMBL" id="GBRH01237232">
    <property type="protein sequence ID" value="JAD60663.1"/>
    <property type="molecule type" value="Transcribed_RNA"/>
</dbReference>
<proteinExistence type="predicted"/>
<accession>A0A0A9BEW4</accession>
<keyword evidence="1" id="KW-0472">Membrane</keyword>
<reference evidence="2" key="1">
    <citation type="submission" date="2014-09" db="EMBL/GenBank/DDBJ databases">
        <authorList>
            <person name="Magalhaes I.L.F."/>
            <person name="Oliveira U."/>
            <person name="Santos F.R."/>
            <person name="Vidigal T.H.D.A."/>
            <person name="Brescovit A.D."/>
            <person name="Santos A.J."/>
        </authorList>
    </citation>
    <scope>NUCLEOTIDE SEQUENCE</scope>
    <source>
        <tissue evidence="2">Shoot tissue taken approximately 20 cm above the soil surface</tissue>
    </source>
</reference>
<evidence type="ECO:0000313" key="2">
    <source>
        <dbReference type="EMBL" id="JAD60663.1"/>
    </source>
</evidence>
<name>A0A0A9BEW4_ARUDO</name>
<feature type="transmembrane region" description="Helical" evidence="1">
    <location>
        <begin position="20"/>
        <end position="44"/>
    </location>
</feature>
<sequence>MLLYLSDFHSLLECFKNVKHIVHLFSSFYFSCVQIHHVVIMLYVSQQILIWVVIC</sequence>
<keyword evidence="1" id="KW-1133">Transmembrane helix</keyword>